<protein>
    <recommendedName>
        <fullName evidence="4">Glucosamine-6-phosphate deaminase</fullName>
        <ecNumber evidence="4">3.5.99.6</ecNumber>
    </recommendedName>
    <alternativeName>
        <fullName evidence="4">GlcN6P deaminase</fullName>
        <shortName evidence="4">GNPDA</shortName>
    </alternativeName>
    <alternativeName>
        <fullName evidence="4">Glucosamine-6-phosphate isomerase</fullName>
    </alternativeName>
</protein>
<feature type="active site" description="For ring-opening step" evidence="4">
    <location>
        <position position="143"/>
    </location>
</feature>
<reference evidence="6 7" key="1">
    <citation type="submission" date="2017-02" db="EMBL/GenBank/DDBJ databases">
        <title>The complete genomic sequence of a novel cold adapted crude oil-degrading bacterium Planococcus qaidamina Y42.</title>
        <authorList>
            <person name="Yang R."/>
        </authorList>
    </citation>
    <scope>NUCLEOTIDE SEQUENCE [LARGE SCALE GENOMIC DNA]</scope>
    <source>
        <strain evidence="6 7">Y42</strain>
        <plasmid evidence="6 7">unnamed1</plasmid>
    </source>
</reference>
<evidence type="ECO:0000256" key="3">
    <source>
        <dbReference type="ARBA" id="ARBA00023277"/>
    </source>
</evidence>
<dbReference type="RefSeq" id="WP_077591098.1">
    <property type="nucleotide sequence ID" value="NZ_CP019641.1"/>
</dbReference>
<keyword evidence="3 4" id="KW-0119">Carbohydrate metabolism</keyword>
<proteinExistence type="inferred from homology"/>
<dbReference type="Pfam" id="PF01182">
    <property type="entry name" value="Glucosamine_iso"/>
    <property type="match status" value="1"/>
</dbReference>
<evidence type="ECO:0000313" key="6">
    <source>
        <dbReference type="EMBL" id="AQQ55236.1"/>
    </source>
</evidence>
<dbReference type="EC" id="3.5.99.6" evidence="4"/>
<keyword evidence="7" id="KW-1185">Reference proteome</keyword>
<keyword evidence="6" id="KW-0614">Plasmid</keyword>
<dbReference type="GO" id="GO:0006046">
    <property type="term" value="P:N-acetylglucosamine catabolic process"/>
    <property type="evidence" value="ECO:0007669"/>
    <property type="project" value="UniProtKB-UniRule"/>
</dbReference>
<accession>A0A1Q2L483</accession>
<dbReference type="OrthoDB" id="9791139at2"/>
<dbReference type="GO" id="GO:0005737">
    <property type="term" value="C:cytoplasm"/>
    <property type="evidence" value="ECO:0007669"/>
    <property type="project" value="TreeGrafter"/>
</dbReference>
<dbReference type="Gene3D" id="3.40.50.1360">
    <property type="match status" value="1"/>
</dbReference>
<dbReference type="InterPro" id="IPR037171">
    <property type="entry name" value="NagB/RpiA_transferase-like"/>
</dbReference>
<evidence type="ECO:0000256" key="4">
    <source>
        <dbReference type="HAMAP-Rule" id="MF_01241"/>
    </source>
</evidence>
<dbReference type="PANTHER" id="PTHR11280:SF5">
    <property type="entry name" value="GLUCOSAMINE-6-PHOSPHATE ISOMERASE"/>
    <property type="match status" value="1"/>
</dbReference>
<comment type="function">
    <text evidence="4">Catalyzes the reversible isomerization-deamination of glucosamine 6-phosphate (GlcN6P) to form fructose 6-phosphate (Fru6P) and ammonium ion.</text>
</comment>
<evidence type="ECO:0000313" key="7">
    <source>
        <dbReference type="Proteomes" id="UP000188184"/>
    </source>
</evidence>
<dbReference type="NCBIfam" id="TIGR00502">
    <property type="entry name" value="nagB"/>
    <property type="match status" value="1"/>
</dbReference>
<organism evidence="6 7">
    <name type="scientific">Planococcus lenghuensis</name>
    <dbReference type="NCBI Taxonomy" id="2213202"/>
    <lineage>
        <taxon>Bacteria</taxon>
        <taxon>Bacillati</taxon>
        <taxon>Bacillota</taxon>
        <taxon>Bacilli</taxon>
        <taxon>Bacillales</taxon>
        <taxon>Caryophanaceae</taxon>
        <taxon>Planococcus</taxon>
    </lineage>
</organism>
<geneLocation type="plasmid" evidence="6 7">
    <name>unnamed1</name>
</geneLocation>
<feature type="active site" description="Proton acceptor; for enolization step" evidence="4">
    <location>
        <position position="67"/>
    </location>
</feature>
<dbReference type="FunFam" id="3.40.50.1360:FF:000003">
    <property type="entry name" value="Glucosamine-6-phosphate deaminase"/>
    <property type="match status" value="1"/>
</dbReference>
<comment type="caution">
    <text evidence="4">Lacks conserved residue(s) required for the propagation of feature annotation.</text>
</comment>
<dbReference type="InterPro" id="IPR006148">
    <property type="entry name" value="Glc/Gal-6P_isomerase"/>
</dbReference>
<evidence type="ECO:0000256" key="2">
    <source>
        <dbReference type="ARBA" id="ARBA00022801"/>
    </source>
</evidence>
<comment type="catalytic activity">
    <reaction evidence="1 4">
        <text>alpha-D-glucosamine 6-phosphate + H2O = beta-D-fructose 6-phosphate + NH4(+)</text>
        <dbReference type="Rhea" id="RHEA:12172"/>
        <dbReference type="ChEBI" id="CHEBI:15377"/>
        <dbReference type="ChEBI" id="CHEBI:28938"/>
        <dbReference type="ChEBI" id="CHEBI:57634"/>
        <dbReference type="ChEBI" id="CHEBI:75989"/>
        <dbReference type="EC" id="3.5.99.6"/>
    </reaction>
</comment>
<comment type="similarity">
    <text evidence="4">Belongs to the glucosamine/galactosamine-6-phosphate isomerase family. NagB subfamily.</text>
</comment>
<evidence type="ECO:0000256" key="1">
    <source>
        <dbReference type="ARBA" id="ARBA00000644"/>
    </source>
</evidence>
<dbReference type="CDD" id="cd01399">
    <property type="entry name" value="GlcN6P_deaminase"/>
    <property type="match status" value="1"/>
</dbReference>
<dbReference type="GO" id="GO:0004342">
    <property type="term" value="F:glucosamine-6-phosphate deaminase activity"/>
    <property type="evidence" value="ECO:0007669"/>
    <property type="project" value="UniProtKB-UniRule"/>
</dbReference>
<dbReference type="GO" id="GO:0042802">
    <property type="term" value="F:identical protein binding"/>
    <property type="evidence" value="ECO:0007669"/>
    <property type="project" value="TreeGrafter"/>
</dbReference>
<gene>
    <name evidence="4" type="primary">nagB</name>
    <name evidence="6" type="ORF">B0X71_18805</name>
</gene>
<comment type="pathway">
    <text evidence="4">Amino-sugar metabolism; N-acetylneuraminate degradation; D-fructose 6-phosphate from N-acetylneuraminate: step 5/5.</text>
</comment>
<name>A0A1Q2L483_9BACL</name>
<dbReference type="GO" id="GO:0019262">
    <property type="term" value="P:N-acetylneuraminate catabolic process"/>
    <property type="evidence" value="ECO:0007669"/>
    <property type="project" value="UniProtKB-UniRule"/>
</dbReference>
<dbReference type="UniPathway" id="UPA00629">
    <property type="reaction ID" value="UER00684"/>
</dbReference>
<dbReference type="AlphaFoldDB" id="A0A1Q2L483"/>
<dbReference type="InterPro" id="IPR004547">
    <property type="entry name" value="Glucosamine6P_isomerase"/>
</dbReference>
<feature type="active site" description="Proton acceptor; for ring-opening step" evidence="4">
    <location>
        <position position="138"/>
    </location>
</feature>
<feature type="active site" description="For ring-opening step" evidence="4">
    <location>
        <position position="136"/>
    </location>
</feature>
<dbReference type="GO" id="GO:0005975">
    <property type="term" value="P:carbohydrate metabolic process"/>
    <property type="evidence" value="ECO:0007669"/>
    <property type="project" value="InterPro"/>
</dbReference>
<dbReference type="EMBL" id="CP019641">
    <property type="protein sequence ID" value="AQQ55236.1"/>
    <property type="molecule type" value="Genomic_DNA"/>
</dbReference>
<feature type="domain" description="Glucosamine/galactosamine-6-phosphate isomerase" evidence="5">
    <location>
        <begin position="11"/>
        <end position="226"/>
    </location>
</feature>
<dbReference type="HAMAP" id="MF_01241">
    <property type="entry name" value="GlcN6P_deamin"/>
    <property type="match status" value="1"/>
</dbReference>
<sequence>MKILNVANYEEMSSEAARLVEQEIQRRSNPVLGLATGSTPLGLYRELIEGFNSRGISYRNVRTVNLDEYRGLAKNHPNSYYQFMNKNLFHHLDIREENTYIPDGLARPVEAECRRYEALIDEIGPAHLQILGIGTNGHIGFNEPGTPEDSLTHCVSLAESTRKNNARFFDSPEQVPTHAITMGIASILKSDKIVLLASGTRKAQAVKTLLEGTIDTGFPASFLRKHPDVTLIADQEAFHLAKAEGK</sequence>
<evidence type="ECO:0000259" key="5">
    <source>
        <dbReference type="Pfam" id="PF01182"/>
    </source>
</evidence>
<dbReference type="PANTHER" id="PTHR11280">
    <property type="entry name" value="GLUCOSAMINE-6-PHOSPHATE ISOMERASE"/>
    <property type="match status" value="1"/>
</dbReference>
<dbReference type="GO" id="GO:0006043">
    <property type="term" value="P:glucosamine catabolic process"/>
    <property type="evidence" value="ECO:0007669"/>
    <property type="project" value="TreeGrafter"/>
</dbReference>
<keyword evidence="2 4" id="KW-0378">Hydrolase</keyword>
<dbReference type="KEGG" id="pmar:B0X71_18805"/>
<dbReference type="SUPFAM" id="SSF100950">
    <property type="entry name" value="NagB/RpiA/CoA transferase-like"/>
    <property type="match status" value="1"/>
</dbReference>
<dbReference type="Proteomes" id="UP000188184">
    <property type="component" value="Plasmid unnamed1"/>
</dbReference>